<evidence type="ECO:0000313" key="4">
    <source>
        <dbReference type="EMBL" id="MEI5906797.1"/>
    </source>
</evidence>
<keyword evidence="4" id="KW-0548">Nucleotidyltransferase</keyword>
<evidence type="ECO:0000256" key="1">
    <source>
        <dbReference type="ARBA" id="ARBA00022679"/>
    </source>
</evidence>
<sequence>MRELVSSPIQAVLHEYLFLLDERLPNMVEGLYLHGSLALNAYVEGSSDIDFLTVIKRRLTKNEMNMVAEIHNQFAKKYPTPQLDGVYILWDDIGKEYSADQSNIYYNDGVLSYGPYFNFNPITWWTLKTNGIKVRGPETALLKLDVSPHQITTYVINNMNSYWTNWVRRNKDSLKELLDLETKEIEFEIEWSVLGLLRQYYTLKEKDIISKLGAGEYALRHVPEKWHQIIEEAINIRSGKQERFYDSKEEQIMSAITFSEEIIRFSNQHFHNEQLEVSK</sequence>
<reference evidence="4 5" key="1">
    <citation type="journal article" date="2018" name="J. Microbiol.">
        <title>Bacillus spongiae sp. nov., isolated from sponge of Jeju Island.</title>
        <authorList>
            <person name="Lee G.E."/>
            <person name="Im W.T."/>
            <person name="Park J.S."/>
        </authorList>
    </citation>
    <scope>NUCLEOTIDE SEQUENCE [LARGE SCALE GENOMIC DNA]</scope>
    <source>
        <strain evidence="4 5">135PIL107-10</strain>
    </source>
</reference>
<proteinExistence type="predicted"/>
<accession>A0ABU8HC01</accession>
<dbReference type="Proteomes" id="UP001312865">
    <property type="component" value="Unassembled WGS sequence"/>
</dbReference>
<organism evidence="4 5">
    <name type="scientific">Bacillus spongiae</name>
    <dbReference type="NCBI Taxonomy" id="2683610"/>
    <lineage>
        <taxon>Bacteria</taxon>
        <taxon>Bacillati</taxon>
        <taxon>Bacillota</taxon>
        <taxon>Bacilli</taxon>
        <taxon>Bacillales</taxon>
        <taxon>Bacillaceae</taxon>
        <taxon>Bacillus</taxon>
    </lineage>
</organism>
<dbReference type="InterPro" id="IPR025184">
    <property type="entry name" value="AadA_C"/>
</dbReference>
<dbReference type="InterPro" id="IPR043519">
    <property type="entry name" value="NT_sf"/>
</dbReference>
<dbReference type="SUPFAM" id="SSF81301">
    <property type="entry name" value="Nucleotidyltransferase"/>
    <property type="match status" value="1"/>
</dbReference>
<dbReference type="RefSeq" id="WP_336586224.1">
    <property type="nucleotide sequence ID" value="NZ_JBBAXC010000004.1"/>
</dbReference>
<feature type="domain" description="Polymerase nucleotidyl transferase" evidence="2">
    <location>
        <begin position="22"/>
        <end position="60"/>
    </location>
</feature>
<evidence type="ECO:0000259" key="2">
    <source>
        <dbReference type="Pfam" id="PF01909"/>
    </source>
</evidence>
<dbReference type="InterPro" id="IPR002934">
    <property type="entry name" value="Polymerase_NTP_transf_dom"/>
</dbReference>
<comment type="caution">
    <text evidence="4">The sequence shown here is derived from an EMBL/GenBank/DDBJ whole genome shotgun (WGS) entry which is preliminary data.</text>
</comment>
<dbReference type="GO" id="GO:0016779">
    <property type="term" value="F:nucleotidyltransferase activity"/>
    <property type="evidence" value="ECO:0007669"/>
    <property type="project" value="UniProtKB-KW"/>
</dbReference>
<gene>
    <name evidence="4" type="ORF">WAK64_06960</name>
</gene>
<protein>
    <submittedName>
        <fullName evidence="4">Aminoglycoside adenylyltransferase domain-containing protein</fullName>
    </submittedName>
</protein>
<dbReference type="EMBL" id="JBBAXC010000004">
    <property type="protein sequence ID" value="MEI5906797.1"/>
    <property type="molecule type" value="Genomic_DNA"/>
</dbReference>
<evidence type="ECO:0000259" key="3">
    <source>
        <dbReference type="Pfam" id="PF13427"/>
    </source>
</evidence>
<keyword evidence="1" id="KW-0808">Transferase</keyword>
<name>A0ABU8HC01_9BACI</name>
<feature type="domain" description="Adenylyltransferase AadA C-terminal" evidence="3">
    <location>
        <begin position="173"/>
        <end position="255"/>
    </location>
</feature>
<dbReference type="Pfam" id="PF13427">
    <property type="entry name" value="AadA_C"/>
    <property type="match status" value="1"/>
</dbReference>
<dbReference type="Pfam" id="PF01909">
    <property type="entry name" value="NTP_transf_2"/>
    <property type="match status" value="1"/>
</dbReference>
<keyword evidence="5" id="KW-1185">Reference proteome</keyword>
<evidence type="ECO:0000313" key="5">
    <source>
        <dbReference type="Proteomes" id="UP001312865"/>
    </source>
</evidence>